<dbReference type="Pfam" id="PF00646">
    <property type="entry name" value="F-box"/>
    <property type="match status" value="1"/>
</dbReference>
<dbReference type="PROSITE" id="PS50181">
    <property type="entry name" value="FBOX"/>
    <property type="match status" value="1"/>
</dbReference>
<evidence type="ECO:0000259" key="2">
    <source>
        <dbReference type="PROSITE" id="PS50181"/>
    </source>
</evidence>
<feature type="compositionally biased region" description="Acidic residues" evidence="1">
    <location>
        <begin position="59"/>
        <end position="68"/>
    </location>
</feature>
<evidence type="ECO:0000313" key="4">
    <source>
        <dbReference type="Proteomes" id="UP000028045"/>
    </source>
</evidence>
<protein>
    <recommendedName>
        <fullName evidence="2">F-box domain-containing protein</fullName>
    </recommendedName>
</protein>
<dbReference type="SMART" id="SM00256">
    <property type="entry name" value="FBOX"/>
    <property type="match status" value="1"/>
</dbReference>
<feature type="domain" description="F-box" evidence="2">
    <location>
        <begin position="82"/>
        <end position="130"/>
    </location>
</feature>
<dbReference type="Proteomes" id="UP000028045">
    <property type="component" value="Unassembled WGS sequence"/>
</dbReference>
<name>A0A084AJ22_STACB</name>
<dbReference type="OrthoDB" id="4921238at2759"/>
<dbReference type="AlphaFoldDB" id="A0A084AJ22"/>
<dbReference type="SUPFAM" id="SSF81383">
    <property type="entry name" value="F-box domain"/>
    <property type="match status" value="1"/>
</dbReference>
<dbReference type="InterPro" id="IPR001810">
    <property type="entry name" value="F-box_dom"/>
</dbReference>
<feature type="region of interest" description="Disordered" evidence="1">
    <location>
        <begin position="59"/>
        <end position="81"/>
    </location>
</feature>
<reference evidence="3 4" key="1">
    <citation type="journal article" date="2014" name="BMC Genomics">
        <title>Comparative genome sequencing reveals chemotype-specific gene clusters in the toxigenic black mold Stachybotrys.</title>
        <authorList>
            <person name="Semeiks J."/>
            <person name="Borek D."/>
            <person name="Otwinowski Z."/>
            <person name="Grishin N.V."/>
        </authorList>
    </citation>
    <scope>NUCLEOTIDE SEQUENCE [LARGE SCALE GENOMIC DNA]</scope>
    <source>
        <strain evidence="4">CBS 109288 / IBT 7711</strain>
    </source>
</reference>
<dbReference type="InterPro" id="IPR036047">
    <property type="entry name" value="F-box-like_dom_sf"/>
</dbReference>
<accession>A0A084AJ22</accession>
<organism evidence="3 4">
    <name type="scientific">Stachybotrys chartarum (strain CBS 109288 / IBT 7711)</name>
    <name type="common">Toxic black mold</name>
    <name type="synonym">Stilbospora chartarum</name>
    <dbReference type="NCBI Taxonomy" id="1280523"/>
    <lineage>
        <taxon>Eukaryota</taxon>
        <taxon>Fungi</taxon>
        <taxon>Dikarya</taxon>
        <taxon>Ascomycota</taxon>
        <taxon>Pezizomycotina</taxon>
        <taxon>Sordariomycetes</taxon>
        <taxon>Hypocreomycetidae</taxon>
        <taxon>Hypocreales</taxon>
        <taxon>Stachybotryaceae</taxon>
        <taxon>Stachybotrys</taxon>
    </lineage>
</organism>
<sequence>MLAKAESMELLRSCLNQPHSLLRRTKNSATRRARRAVNSTLYFLCDPINCKFHLEDRDSAEDSNDEYDPAPGPAPDPEPKPSLNILDLPLDILVLIFDRLPTSSHVILKKTCRVFRYTIKSPAGYSWLDQLEVLAALARTRPTRWVCEDCTKMHHVHLDDVPLNIRTRGCRRPTGLCRLLTFAHPTFTIEHRHVQMALKYARLQLPNENYALHLKRLTKPARRLHSFSGNHPAFRPIIAHLAIFPKIVQRSDGTLRFLLLHEWAWKLSDKRPLAEQTLGNFKPCPHVWFCSADVPWDEWNDEGTMTKHGRTTVSCFTCLTDFSFHATGERAVARVWQDMGGEGSPMNADWQSHNWLPSFMDNENQPHSGEPGISDRAPGSIRNLYLNNAFPEQSRLLT</sequence>
<dbReference type="EMBL" id="KL648706">
    <property type="protein sequence ID" value="KEY65301.1"/>
    <property type="molecule type" value="Genomic_DNA"/>
</dbReference>
<evidence type="ECO:0000256" key="1">
    <source>
        <dbReference type="SAM" id="MobiDB-lite"/>
    </source>
</evidence>
<evidence type="ECO:0000313" key="3">
    <source>
        <dbReference type="EMBL" id="KEY65301.1"/>
    </source>
</evidence>
<gene>
    <name evidence="3" type="ORF">S7711_01817</name>
</gene>
<keyword evidence="4" id="KW-1185">Reference proteome</keyword>
<proteinExistence type="predicted"/>
<dbReference type="HOGENOM" id="CLU_058270_0_0_1"/>